<dbReference type="Gene3D" id="2.130.10.80">
    <property type="entry name" value="Galactose oxidase/kelch, beta-propeller"/>
    <property type="match status" value="7"/>
</dbReference>
<feature type="compositionally biased region" description="Gly residues" evidence="3">
    <location>
        <begin position="896"/>
        <end position="978"/>
    </location>
</feature>
<dbReference type="Gene3D" id="2.120.10.80">
    <property type="entry name" value="Kelch-type beta propeller"/>
    <property type="match status" value="1"/>
</dbReference>
<evidence type="ECO:0000313" key="4">
    <source>
        <dbReference type="EMBL" id="MDC0681453.1"/>
    </source>
</evidence>
<keyword evidence="5" id="KW-1185">Reference proteome</keyword>
<proteinExistence type="predicted"/>
<feature type="compositionally biased region" description="Gly residues" evidence="3">
    <location>
        <begin position="987"/>
        <end position="1004"/>
    </location>
</feature>
<evidence type="ECO:0000256" key="1">
    <source>
        <dbReference type="ARBA" id="ARBA00022441"/>
    </source>
</evidence>
<organism evidence="4 5">
    <name type="scientific">Sorangium atrum</name>
    <dbReference type="NCBI Taxonomy" id="2995308"/>
    <lineage>
        <taxon>Bacteria</taxon>
        <taxon>Pseudomonadati</taxon>
        <taxon>Myxococcota</taxon>
        <taxon>Polyangia</taxon>
        <taxon>Polyangiales</taxon>
        <taxon>Polyangiaceae</taxon>
        <taxon>Sorangium</taxon>
    </lineage>
</organism>
<dbReference type="InterPro" id="IPR011043">
    <property type="entry name" value="Gal_Oxase/kelch_b-propeller"/>
</dbReference>
<dbReference type="EMBL" id="JAQNDK010000003">
    <property type="protein sequence ID" value="MDC0681453.1"/>
    <property type="molecule type" value="Genomic_DNA"/>
</dbReference>
<dbReference type="InterPro" id="IPR037293">
    <property type="entry name" value="Gal_Oxidase_central_sf"/>
</dbReference>
<evidence type="ECO:0000256" key="3">
    <source>
        <dbReference type="SAM" id="MobiDB-lite"/>
    </source>
</evidence>
<keyword evidence="1" id="KW-0880">Kelch repeat</keyword>
<protein>
    <submittedName>
        <fullName evidence="4">Kelch repeat-containing protein</fullName>
    </submittedName>
</protein>
<evidence type="ECO:0000256" key="2">
    <source>
        <dbReference type="ARBA" id="ARBA00022737"/>
    </source>
</evidence>
<keyword evidence="2" id="KW-0677">Repeat</keyword>
<dbReference type="PANTHER" id="PTHR24412:SF441">
    <property type="entry name" value="KELCH-LIKE PROTEIN 28"/>
    <property type="match status" value="1"/>
</dbReference>
<comment type="caution">
    <text evidence="4">The sequence shown here is derived from an EMBL/GenBank/DDBJ whole genome shotgun (WGS) entry which is preliminary data.</text>
</comment>
<dbReference type="PANTHER" id="PTHR24412">
    <property type="entry name" value="KELCH PROTEIN"/>
    <property type="match status" value="1"/>
</dbReference>
<dbReference type="Proteomes" id="UP001217485">
    <property type="component" value="Unassembled WGS sequence"/>
</dbReference>
<reference evidence="4 5" key="1">
    <citation type="submission" date="2023-01" db="EMBL/GenBank/DDBJ databases">
        <title>Minimal conservation of predation-associated metabolite biosynthetic gene clusters underscores biosynthetic potential of Myxococcota including descriptions for ten novel species: Archangium lansinium sp. nov., Myxococcus landrumus sp. nov., Nannocystis bai.</title>
        <authorList>
            <person name="Ahearne A."/>
            <person name="Stevens C."/>
            <person name="Dowd S."/>
        </authorList>
    </citation>
    <scope>NUCLEOTIDE SEQUENCE [LARGE SCALE GENOMIC DNA]</scope>
    <source>
        <strain evidence="4 5">WIWO2</strain>
    </source>
</reference>
<dbReference type="RefSeq" id="WP_272098550.1">
    <property type="nucleotide sequence ID" value="NZ_JAQNDK010000003.1"/>
</dbReference>
<dbReference type="InterPro" id="IPR006652">
    <property type="entry name" value="Kelch_1"/>
</dbReference>
<feature type="region of interest" description="Disordered" evidence="3">
    <location>
        <begin position="892"/>
        <end position="1030"/>
    </location>
</feature>
<evidence type="ECO:0000313" key="5">
    <source>
        <dbReference type="Proteomes" id="UP001217485"/>
    </source>
</evidence>
<sequence length="1061" mass="108541">MGSSVIPWAESRFARWVALLLIVHLTCGLGCAAPSGEALDVDTLEAQFEQRARAVLRGDEALVPTAGGFELAPRPSRAGAALAFSSDGSSAVRFDLPDGLGIEVRERGLHGEVQRVGAAIAYPRAGGFALWTAQRHGAEEWLWFPEGAPAGAPLASWQVEGARLRRRGANVEILDAAGEPRILVAAPEAYASPLRRIPTRLEVQGDEISLWVEEAGSPLLVDPSWSVTAASDATLRAQHTATLLPDGRVLIAGGVSAADRRSHLASAAIYDPALDAWLPAAPMSKQRSVHTATLLADGRVLVTGGASGGAEWVSSAELYDPATDAWTPAATMISARSSHTATLLADGRVLAAGGAPPGGAPGATAELYDPVSDTWSPTPAASVARSGHAAARLRDGRVLIVGGRNIETGVLSSVEIYDPTTGAWTPGPDMLRARWMHTASLLEDGDVLVIGYDREGEAETYDPEANAWTLASNKMSSPRVSNTATRLCDGRVLVSDNVPPDLYDPSTRTFSRAPRSEVSRSDATATLLPDGRVLFVGGHSSTVGADIYDPSVAPSGTQLGPLHNLRYFVRVVELADGKVLIAGTGVATTEVAELFDPSSRTFSVAAPSNLERYRPELTRLADGRVLLSGGLLDYFAADLYNEIYDPAADAWTLAAPDEERRYNHTATLLGSGEVLIAGGEVWDYPMEPYLVRRTGSAALYRPADDTWVAVEPMNARRAEHAATLLDDGRVLVVGGIQGDDDYNTEYSTAEPLASAEIYDPATRRWSLVAPMAEPRDRPTATRLPDGRVLVVGGAAEVYDPMTNAWTATGPMSPMLAFNHVAMLMPTGEVLVIGGATAQIYSPATNSWTPAPSPLLSYGSLASVLLPSGDVLLVGWSSYPELYDPRWHSPGDNGCSTGAGGEGGAGGGESGAGGAGGGEPGTGGVGGAGGEESVTGGAGSGGSGTGSVGGAGGVESGTGGMGGAGGDGAGAGGRGGEGASGTATASSGAGGSGMETAAGAGGDGSLGPTSTSSGPGAGDPPAETGCSMAQGASGGGASGFYLAVAATALRRRLRRSRAAIPR</sequence>
<feature type="compositionally biased region" description="Low complexity" evidence="3">
    <location>
        <begin position="1005"/>
        <end position="1030"/>
    </location>
</feature>
<dbReference type="InterPro" id="IPR015915">
    <property type="entry name" value="Kelch-typ_b-propeller"/>
</dbReference>
<gene>
    <name evidence="4" type="ORF">POL72_27175</name>
</gene>
<dbReference type="SMART" id="SM00612">
    <property type="entry name" value="Kelch"/>
    <property type="match status" value="9"/>
</dbReference>
<dbReference type="Pfam" id="PF01344">
    <property type="entry name" value="Kelch_1"/>
    <property type="match status" value="3"/>
</dbReference>
<dbReference type="SUPFAM" id="SSF50965">
    <property type="entry name" value="Galactose oxidase, central domain"/>
    <property type="match status" value="2"/>
</dbReference>
<name>A0ABT5C665_9BACT</name>
<accession>A0ABT5C665</accession>